<proteinExistence type="predicted"/>
<dbReference type="AlphaFoldDB" id="A0A377JYL3"/>
<name>A0A377JYL3_ECOLX</name>
<evidence type="ECO:0000313" key="2">
    <source>
        <dbReference type="Proteomes" id="UP000254181"/>
    </source>
</evidence>
<accession>A0A377JYL3</accession>
<gene>
    <name evidence="1" type="ORF">NCTC9075_00605</name>
</gene>
<dbReference type="EMBL" id="UGEM01000004">
    <property type="protein sequence ID" value="STP17196.1"/>
    <property type="molecule type" value="Genomic_DNA"/>
</dbReference>
<protein>
    <submittedName>
        <fullName evidence="1">Uncharacterized protein</fullName>
    </submittedName>
</protein>
<dbReference type="Proteomes" id="UP000254181">
    <property type="component" value="Unassembled WGS sequence"/>
</dbReference>
<reference evidence="1 2" key="1">
    <citation type="submission" date="2018-06" db="EMBL/GenBank/DDBJ databases">
        <authorList>
            <consortium name="Pathogen Informatics"/>
            <person name="Doyle S."/>
        </authorList>
    </citation>
    <scope>NUCLEOTIDE SEQUENCE [LARGE SCALE GENOMIC DNA]</scope>
    <source>
        <strain evidence="1 2">NCTC9075</strain>
    </source>
</reference>
<organism evidence="1 2">
    <name type="scientific">Escherichia coli</name>
    <dbReference type="NCBI Taxonomy" id="562"/>
    <lineage>
        <taxon>Bacteria</taxon>
        <taxon>Pseudomonadati</taxon>
        <taxon>Pseudomonadota</taxon>
        <taxon>Gammaproteobacteria</taxon>
        <taxon>Enterobacterales</taxon>
        <taxon>Enterobacteriaceae</taxon>
        <taxon>Escherichia</taxon>
    </lineage>
</organism>
<evidence type="ECO:0000313" key="1">
    <source>
        <dbReference type="EMBL" id="STP17196.1"/>
    </source>
</evidence>
<sequence>MPPVLLSIRYWIDILQLQSLQLRTSRYQRGTRWGVGVFIEVVDKQFCQRFGFFLPLFRRSVGVTRIENLRVYARQFGLGSPG</sequence>